<dbReference type="InterPro" id="IPR011990">
    <property type="entry name" value="TPR-like_helical_dom_sf"/>
</dbReference>
<dbReference type="Gene3D" id="1.25.40.10">
    <property type="entry name" value="Tetratricopeptide repeat domain"/>
    <property type="match status" value="1"/>
</dbReference>
<dbReference type="InterPro" id="IPR019734">
    <property type="entry name" value="TPR_rpt"/>
</dbReference>
<evidence type="ECO:0000313" key="1">
    <source>
        <dbReference type="EMBL" id="MFC4727351.1"/>
    </source>
</evidence>
<dbReference type="SUPFAM" id="SSF48452">
    <property type="entry name" value="TPR-like"/>
    <property type="match status" value="1"/>
</dbReference>
<gene>
    <name evidence="1" type="ORF">ACFO3Q_04105</name>
</gene>
<organism evidence="1 2">
    <name type="scientific">Coralloluteibacterium thermophilum</name>
    <dbReference type="NCBI Taxonomy" id="2707049"/>
    <lineage>
        <taxon>Bacteria</taxon>
        <taxon>Pseudomonadati</taxon>
        <taxon>Pseudomonadota</taxon>
        <taxon>Gammaproteobacteria</taxon>
        <taxon>Lysobacterales</taxon>
        <taxon>Lysobacteraceae</taxon>
        <taxon>Coralloluteibacterium</taxon>
    </lineage>
</organism>
<sequence length="113" mass="12349">MNASGPLPLEPLLRLLGTPRETPLLHMSIALALQQRDRRDEAMAHLRTAVARDPAYAAAHRLLGLLALESGDAAAARTAFAEGLEAARQRGDKQLEKELAVRLRRLDRTPPEA</sequence>
<evidence type="ECO:0000313" key="2">
    <source>
        <dbReference type="Proteomes" id="UP001595892"/>
    </source>
</evidence>
<name>A0ABV9NGD6_9GAMM</name>
<dbReference type="Pfam" id="PF14559">
    <property type="entry name" value="TPR_19"/>
    <property type="match status" value="1"/>
</dbReference>
<keyword evidence="2" id="KW-1185">Reference proteome</keyword>
<protein>
    <submittedName>
        <fullName evidence="1">Tetratricopeptide repeat protein</fullName>
    </submittedName>
</protein>
<proteinExistence type="predicted"/>
<dbReference type="EMBL" id="JBHSGG010000009">
    <property type="protein sequence ID" value="MFC4727351.1"/>
    <property type="molecule type" value="Genomic_DNA"/>
</dbReference>
<reference evidence="2" key="1">
    <citation type="journal article" date="2019" name="Int. J. Syst. Evol. Microbiol.">
        <title>The Global Catalogue of Microorganisms (GCM) 10K type strain sequencing project: providing services to taxonomists for standard genome sequencing and annotation.</title>
        <authorList>
            <consortium name="The Broad Institute Genomics Platform"/>
            <consortium name="The Broad Institute Genome Sequencing Center for Infectious Disease"/>
            <person name="Wu L."/>
            <person name="Ma J."/>
        </authorList>
    </citation>
    <scope>NUCLEOTIDE SEQUENCE [LARGE SCALE GENOMIC DNA]</scope>
    <source>
        <strain evidence="2">CGMCC 1.13574</strain>
    </source>
</reference>
<accession>A0ABV9NGD6</accession>
<dbReference type="Proteomes" id="UP001595892">
    <property type="component" value="Unassembled WGS sequence"/>
</dbReference>
<comment type="caution">
    <text evidence="1">The sequence shown here is derived from an EMBL/GenBank/DDBJ whole genome shotgun (WGS) entry which is preliminary data.</text>
</comment>
<dbReference type="SMART" id="SM00028">
    <property type="entry name" value="TPR"/>
    <property type="match status" value="2"/>
</dbReference>
<dbReference type="RefSeq" id="WP_377003366.1">
    <property type="nucleotide sequence ID" value="NZ_JBHSGG010000009.1"/>
</dbReference>